<evidence type="ECO:0000313" key="2">
    <source>
        <dbReference type="EMBL" id="MFC6315003.1"/>
    </source>
</evidence>
<keyword evidence="1" id="KW-1133">Transmembrane helix</keyword>
<keyword evidence="1" id="KW-0812">Transmembrane</keyword>
<keyword evidence="1" id="KW-0472">Membrane</keyword>
<feature type="transmembrane region" description="Helical" evidence="1">
    <location>
        <begin position="268"/>
        <end position="291"/>
    </location>
</feature>
<comment type="caution">
    <text evidence="2">The sequence shown here is derived from an EMBL/GenBank/DDBJ whole genome shotgun (WGS) entry which is preliminary data.</text>
</comment>
<dbReference type="EMBL" id="JBHSSM010000015">
    <property type="protein sequence ID" value="MFC6315003.1"/>
    <property type="molecule type" value="Genomic_DNA"/>
</dbReference>
<dbReference type="RefSeq" id="WP_125595903.1">
    <property type="nucleotide sequence ID" value="NZ_JBHSSM010000015.1"/>
</dbReference>
<organism evidence="2 3">
    <name type="scientific">Lapidilactobacillus achengensis</name>
    <dbReference type="NCBI Taxonomy" id="2486000"/>
    <lineage>
        <taxon>Bacteria</taxon>
        <taxon>Bacillati</taxon>
        <taxon>Bacillota</taxon>
        <taxon>Bacilli</taxon>
        <taxon>Lactobacillales</taxon>
        <taxon>Lactobacillaceae</taxon>
        <taxon>Lapidilactobacillus</taxon>
    </lineage>
</organism>
<evidence type="ECO:0000313" key="3">
    <source>
        <dbReference type="Proteomes" id="UP001596310"/>
    </source>
</evidence>
<evidence type="ECO:0000256" key="1">
    <source>
        <dbReference type="SAM" id="Phobius"/>
    </source>
</evidence>
<protein>
    <recommendedName>
        <fullName evidence="4">MacB-like periplasmic core domain-containing protein</fullName>
    </recommendedName>
</protein>
<gene>
    <name evidence="2" type="ORF">ACFQHW_05390</name>
</gene>
<accession>A0ABW1UMV2</accession>
<dbReference type="Proteomes" id="UP001596310">
    <property type="component" value="Unassembled WGS sequence"/>
</dbReference>
<name>A0ABW1UMV2_9LACO</name>
<feature type="transmembrane region" description="Helical" evidence="1">
    <location>
        <begin position="225"/>
        <end position="248"/>
    </location>
</feature>
<evidence type="ECO:0008006" key="4">
    <source>
        <dbReference type="Google" id="ProtNLM"/>
    </source>
</evidence>
<sequence length="341" mass="38726">MKRRMILDLLLVVLSGLLVLCFQQDDQRNNQSQLDRNGLSENSLIITGGKKLAVTPLIKTLASSDLDNFQLQLIDNKDDNFSYIYIKGDVTEVMPTVSGRLLNANDFQSEVPFVLLGKNRLKEAYKPQSQEYFLKNDHYLAVIGVIGTSGDYAINNHIFISLSPNQSDQNLMTTDFRVVYDPKEPNSAQTKEIIKLFDAKKATRLVDTSSVQRERQGWFQRSGILLTQAILIFTVMATLAWIMIYYIVLAGRGFDLGGFLKEQLRLKLLGQTAFHLFLPTLLGYFIGVKIWSASHAMVILGLLLSFDVVALLITFLYLTFSRNYPRLQQAVDQLNQEEFKH</sequence>
<reference evidence="3" key="1">
    <citation type="journal article" date="2019" name="Int. J. Syst. Evol. Microbiol.">
        <title>The Global Catalogue of Microorganisms (GCM) 10K type strain sequencing project: providing services to taxonomists for standard genome sequencing and annotation.</title>
        <authorList>
            <consortium name="The Broad Institute Genomics Platform"/>
            <consortium name="The Broad Institute Genome Sequencing Center for Infectious Disease"/>
            <person name="Wu L."/>
            <person name="Ma J."/>
        </authorList>
    </citation>
    <scope>NUCLEOTIDE SEQUENCE [LARGE SCALE GENOMIC DNA]</scope>
    <source>
        <strain evidence="3">CCM 8897</strain>
    </source>
</reference>
<keyword evidence="3" id="KW-1185">Reference proteome</keyword>
<feature type="transmembrane region" description="Helical" evidence="1">
    <location>
        <begin position="297"/>
        <end position="320"/>
    </location>
</feature>
<proteinExistence type="predicted"/>